<evidence type="ECO:0000256" key="4">
    <source>
        <dbReference type="ARBA" id="ARBA00011738"/>
    </source>
</evidence>
<keyword evidence="9" id="KW-0408">Iron</keyword>
<name>A0A9X3N0L4_9ACTN</name>
<dbReference type="RefSeq" id="WP_270044122.1">
    <property type="nucleotide sequence ID" value="NZ_JAPDOD010000039.1"/>
</dbReference>
<evidence type="ECO:0000256" key="1">
    <source>
        <dbReference type="ARBA" id="ARBA00003469"/>
    </source>
</evidence>
<evidence type="ECO:0000256" key="10">
    <source>
        <dbReference type="ARBA" id="ARBA00033171"/>
    </source>
</evidence>
<evidence type="ECO:0000313" key="14">
    <source>
        <dbReference type="EMBL" id="MDA0164868.1"/>
    </source>
</evidence>
<dbReference type="PANTHER" id="PTHR31528">
    <property type="entry name" value="4-AMINO-5-HYDROXYMETHYL-2-METHYLPYRIMIDINE PHOSPHATE SYNTHASE THI11-RELATED"/>
    <property type="match status" value="1"/>
</dbReference>
<evidence type="ECO:0000256" key="12">
    <source>
        <dbReference type="SAM" id="SignalP"/>
    </source>
</evidence>
<evidence type="ECO:0000256" key="7">
    <source>
        <dbReference type="ARBA" id="ARBA00022898"/>
    </source>
</evidence>
<keyword evidence="12" id="KW-0732">Signal</keyword>
<evidence type="ECO:0000256" key="8">
    <source>
        <dbReference type="ARBA" id="ARBA00022977"/>
    </source>
</evidence>
<dbReference type="InterPro" id="IPR015168">
    <property type="entry name" value="SsuA/THI5"/>
</dbReference>
<evidence type="ECO:0000256" key="5">
    <source>
        <dbReference type="ARBA" id="ARBA00022679"/>
    </source>
</evidence>
<evidence type="ECO:0000256" key="9">
    <source>
        <dbReference type="ARBA" id="ARBA00023004"/>
    </source>
</evidence>
<evidence type="ECO:0000256" key="11">
    <source>
        <dbReference type="ARBA" id="ARBA00048179"/>
    </source>
</evidence>
<comment type="subunit">
    <text evidence="4">Homodimer.</text>
</comment>
<comment type="caution">
    <text evidence="14">The sequence shown here is derived from an EMBL/GenBank/DDBJ whole genome shotgun (WGS) entry which is preliminary data.</text>
</comment>
<accession>A0A9X3N0L4</accession>
<organism evidence="14 15">
    <name type="scientific">Solirubrobacter ginsenosidimutans</name>
    <dbReference type="NCBI Taxonomy" id="490573"/>
    <lineage>
        <taxon>Bacteria</taxon>
        <taxon>Bacillati</taxon>
        <taxon>Actinomycetota</taxon>
        <taxon>Thermoleophilia</taxon>
        <taxon>Solirubrobacterales</taxon>
        <taxon>Solirubrobacteraceae</taxon>
        <taxon>Solirubrobacter</taxon>
    </lineage>
</organism>
<dbReference type="EMBL" id="JAPDOD010000039">
    <property type="protein sequence ID" value="MDA0164868.1"/>
    <property type="molecule type" value="Genomic_DNA"/>
</dbReference>
<evidence type="ECO:0000256" key="2">
    <source>
        <dbReference type="ARBA" id="ARBA00004948"/>
    </source>
</evidence>
<dbReference type="AlphaFoldDB" id="A0A9X3N0L4"/>
<dbReference type="PANTHER" id="PTHR31528:SF1">
    <property type="entry name" value="4-AMINO-5-HYDROXYMETHYL-2-METHYLPYRIMIDINE PHOSPHATE SYNTHASE THI11-RELATED"/>
    <property type="match status" value="1"/>
</dbReference>
<protein>
    <recommendedName>
        <fullName evidence="10">Thiamine pyrimidine synthase</fullName>
    </recommendedName>
</protein>
<evidence type="ECO:0000259" key="13">
    <source>
        <dbReference type="Pfam" id="PF09084"/>
    </source>
</evidence>
<keyword evidence="6" id="KW-0479">Metal-binding</keyword>
<keyword evidence="7" id="KW-0663">Pyridoxal phosphate</keyword>
<comment type="pathway">
    <text evidence="2">Cofactor biosynthesis; thiamine diphosphate biosynthesis.</text>
</comment>
<dbReference type="GO" id="GO:0016740">
    <property type="term" value="F:transferase activity"/>
    <property type="evidence" value="ECO:0007669"/>
    <property type="project" value="UniProtKB-KW"/>
</dbReference>
<comment type="function">
    <text evidence="1">Responsible for the formation of the pyrimidine heterocycle in the thiamine biosynthesis pathway. Catalyzes the formation of hydroxymethylpyrimidine phosphate (HMP-P) from histidine and pyridoxal phosphate (PLP). The protein uses PLP and the active site histidine to form HMP-P, generating an inactive enzyme. The enzyme can only undergo a single turnover, which suggests it is a suicide enzyme.</text>
</comment>
<dbReference type="SUPFAM" id="SSF53850">
    <property type="entry name" value="Periplasmic binding protein-like II"/>
    <property type="match status" value="1"/>
</dbReference>
<evidence type="ECO:0000313" key="15">
    <source>
        <dbReference type="Proteomes" id="UP001149140"/>
    </source>
</evidence>
<dbReference type="GO" id="GO:0009228">
    <property type="term" value="P:thiamine biosynthetic process"/>
    <property type="evidence" value="ECO:0007669"/>
    <property type="project" value="UniProtKB-KW"/>
</dbReference>
<reference evidence="14" key="1">
    <citation type="submission" date="2022-10" db="EMBL/GenBank/DDBJ databases">
        <title>The WGS of Solirubrobacter ginsenosidimutans DSM 21036.</title>
        <authorList>
            <person name="Jiang Z."/>
        </authorList>
    </citation>
    <scope>NUCLEOTIDE SEQUENCE</scope>
    <source>
        <strain evidence="14">DSM 21036</strain>
    </source>
</reference>
<evidence type="ECO:0000256" key="3">
    <source>
        <dbReference type="ARBA" id="ARBA00009406"/>
    </source>
</evidence>
<dbReference type="Gene3D" id="3.40.190.10">
    <property type="entry name" value="Periplasmic binding protein-like II"/>
    <property type="match status" value="2"/>
</dbReference>
<feature type="domain" description="SsuA/THI5-like" evidence="13">
    <location>
        <begin position="55"/>
        <end position="247"/>
    </location>
</feature>
<evidence type="ECO:0000256" key="6">
    <source>
        <dbReference type="ARBA" id="ARBA00022723"/>
    </source>
</evidence>
<keyword evidence="15" id="KW-1185">Reference proteome</keyword>
<keyword evidence="5" id="KW-0808">Transferase</keyword>
<gene>
    <name evidence="14" type="ORF">OM076_31655</name>
</gene>
<comment type="similarity">
    <text evidence="3">Belongs to the NMT1/THI5 family.</text>
</comment>
<proteinExistence type="inferred from homology"/>
<feature type="chain" id="PRO_5040982627" description="Thiamine pyrimidine synthase" evidence="12">
    <location>
        <begin position="22"/>
        <end position="312"/>
    </location>
</feature>
<dbReference type="InterPro" id="IPR027939">
    <property type="entry name" value="NMT1/THI5"/>
</dbReference>
<dbReference type="Pfam" id="PF09084">
    <property type="entry name" value="NMT1"/>
    <property type="match status" value="1"/>
</dbReference>
<keyword evidence="8" id="KW-0784">Thiamine biosynthesis</keyword>
<dbReference type="Proteomes" id="UP001149140">
    <property type="component" value="Unassembled WGS sequence"/>
</dbReference>
<dbReference type="GO" id="GO:0046872">
    <property type="term" value="F:metal ion binding"/>
    <property type="evidence" value="ECO:0007669"/>
    <property type="project" value="UniProtKB-KW"/>
</dbReference>
<comment type="catalytic activity">
    <reaction evidence="11">
        <text>N(6)-(pyridoxal phosphate)-L-lysyl-[4-amino-5-hydroxymethyl-2-methylpyrimidine phosphate synthase] + L-histidyl-[4-amino-5-hydroxymethyl-2-methylpyrimidine phosphate synthase] + 2 Fe(3+) + 4 H2O = L-lysyl-[4-amino-5-hydroxymethyl-2-methylpyrimidine phosphate synthase] + (2S)-2-amino-5-hydroxy-4-oxopentanoyl-[4-amino-5-hydroxymethyl-2-methylpyrimidine phosphate synthase] + 4-amino-2-methyl-5-(phosphooxymethyl)pyrimidine + 3-oxopropanoate + 2 Fe(2+) + 2 H(+)</text>
        <dbReference type="Rhea" id="RHEA:65756"/>
        <dbReference type="Rhea" id="RHEA-COMP:16892"/>
        <dbReference type="Rhea" id="RHEA-COMP:16893"/>
        <dbReference type="Rhea" id="RHEA-COMP:16894"/>
        <dbReference type="Rhea" id="RHEA-COMP:16895"/>
        <dbReference type="ChEBI" id="CHEBI:15377"/>
        <dbReference type="ChEBI" id="CHEBI:15378"/>
        <dbReference type="ChEBI" id="CHEBI:29033"/>
        <dbReference type="ChEBI" id="CHEBI:29034"/>
        <dbReference type="ChEBI" id="CHEBI:29969"/>
        <dbReference type="ChEBI" id="CHEBI:29979"/>
        <dbReference type="ChEBI" id="CHEBI:33190"/>
        <dbReference type="ChEBI" id="CHEBI:58354"/>
        <dbReference type="ChEBI" id="CHEBI:143915"/>
        <dbReference type="ChEBI" id="CHEBI:157692"/>
    </reaction>
    <physiologicalReaction direction="left-to-right" evidence="11">
        <dbReference type="Rhea" id="RHEA:65757"/>
    </physiologicalReaction>
</comment>
<feature type="signal peptide" evidence="12">
    <location>
        <begin position="1"/>
        <end position="21"/>
    </location>
</feature>
<dbReference type="PROSITE" id="PS51257">
    <property type="entry name" value="PROKAR_LIPOPROTEIN"/>
    <property type="match status" value="1"/>
</dbReference>
<sequence>MHRFALILVAFAVAACGSSSTATSTDKEPAAPVRPVSIALDFTPNPVHAPIYLAGNALQIRKPGTGPDSLKLVSTGKVELGVLDIHDLAIARQEGVDVVAVGALVSKPLAALIAQPSIKRPRDLAGRTVGVSGLPSDPAFVKAIVTDDGGDYSKVKQVTIGFNAVSRLLTKRVDAVPAFWNAEGVALKQRGLQANEFRVEDYGAPAYPEVLLVTARKTLEKERPRIEAALAAITAGLDKTRARPDEAVKVIAKAAETDDTKLVRAELDAVLPIFADGLVLDRAVLQEWADFEVRIGLVKTKPSVVDSFEFNP</sequence>